<evidence type="ECO:0000256" key="3">
    <source>
        <dbReference type="ARBA" id="ARBA00022989"/>
    </source>
</evidence>
<dbReference type="RefSeq" id="WP_085750180.1">
    <property type="nucleotide sequence ID" value="NZ_BSPR01000008.1"/>
</dbReference>
<gene>
    <name evidence="5" type="ORF">A4W93_08285</name>
</gene>
<evidence type="ECO:0000256" key="1">
    <source>
        <dbReference type="ARBA" id="ARBA00004141"/>
    </source>
</evidence>
<organism evidence="5 6">
    <name type="scientific">Piscinibacter gummiphilus</name>
    <dbReference type="NCBI Taxonomy" id="946333"/>
    <lineage>
        <taxon>Bacteria</taxon>
        <taxon>Pseudomonadati</taxon>
        <taxon>Pseudomonadota</taxon>
        <taxon>Betaproteobacteria</taxon>
        <taxon>Burkholderiales</taxon>
        <taxon>Sphaerotilaceae</taxon>
        <taxon>Piscinibacter</taxon>
    </lineage>
</organism>
<proteinExistence type="predicted"/>
<evidence type="ECO:0000313" key="5">
    <source>
        <dbReference type="EMBL" id="ARN19910.1"/>
    </source>
</evidence>
<dbReference type="OrthoDB" id="8565703at2"/>
<dbReference type="InterPro" id="IPR059112">
    <property type="entry name" value="CysZ/EI24"/>
</dbReference>
<dbReference type="Proteomes" id="UP000193427">
    <property type="component" value="Chromosome"/>
</dbReference>
<keyword evidence="3" id="KW-1133">Transmembrane helix</keyword>
<dbReference type="Pfam" id="PF07264">
    <property type="entry name" value="EI24"/>
    <property type="match status" value="1"/>
</dbReference>
<comment type="subcellular location">
    <subcellularLocation>
        <location evidence="1">Membrane</location>
        <topology evidence="1">Multi-pass membrane protein</topology>
    </subcellularLocation>
</comment>
<sequence>MTLFIDSLWRAAAYCLHVRVILYSLLPLALMVAIAFGAGWFFWEPAMDAVSALLGSWHLVHAAHDWLASVGLAGLKSVLPPLLVLLLATPVIVVLSLLAVATMMTPAMVRLVASRRFATLEARHGGSFLYCVVGGFGATLVALLAIVVSMPFWLIPPLVLLLPPLIWGWLTYRVMSYDVLADHATRDERREVIRRHRPFLFAIGVITGYLGAAPSLVWASGWVFVAAAPVLIPVAIWIYTLVFAFSALWFAHYGLSALQALRLEQAAAPVPAPTTPVTEPGDQATLPPLLPPL</sequence>
<keyword evidence="4" id="KW-0472">Membrane</keyword>
<evidence type="ECO:0000256" key="2">
    <source>
        <dbReference type="ARBA" id="ARBA00022692"/>
    </source>
</evidence>
<dbReference type="STRING" id="946333.A4W93_08285"/>
<evidence type="ECO:0000256" key="4">
    <source>
        <dbReference type="ARBA" id="ARBA00023136"/>
    </source>
</evidence>
<protein>
    <submittedName>
        <fullName evidence="5">Uncharacterized protein</fullName>
    </submittedName>
</protein>
<keyword evidence="6" id="KW-1185">Reference proteome</keyword>
<evidence type="ECO:0000313" key="6">
    <source>
        <dbReference type="Proteomes" id="UP000193427"/>
    </source>
</evidence>
<dbReference type="EMBL" id="CP015118">
    <property type="protein sequence ID" value="ARN19910.1"/>
    <property type="molecule type" value="Genomic_DNA"/>
</dbReference>
<reference evidence="5 6" key="1">
    <citation type="submission" date="2016-04" db="EMBL/GenBank/DDBJ databases">
        <title>Complete genome sequence of natural rubber-degrading, novel Gram-negative bacterium, Rhizobacter gummiphilus strain NS21.</title>
        <authorList>
            <person name="Tabata M."/>
            <person name="Kasai D."/>
            <person name="Fukuda M."/>
        </authorList>
    </citation>
    <scope>NUCLEOTIDE SEQUENCE [LARGE SCALE GENOMIC DNA]</scope>
    <source>
        <strain evidence="5 6">NS21</strain>
    </source>
</reference>
<dbReference type="AlphaFoldDB" id="A0A1W6L6V8"/>
<accession>A0A1W6L6V8</accession>
<name>A0A1W6L6V8_9BURK</name>
<dbReference type="KEGG" id="rgu:A4W93_08285"/>
<keyword evidence="2" id="KW-0812">Transmembrane</keyword>